<evidence type="ECO:0000256" key="1">
    <source>
        <dbReference type="SAM" id="MobiDB-lite"/>
    </source>
</evidence>
<sequence>MTFNFSQMHRPRAVQTPGPVSLFMTGTGGEFASETWVIAWSLCVPSHSPASKTNPQDPSKPADGRHGERFLRVYGPLQTTTTTIIKFD</sequence>
<name>A0A834MFB4_RHYFE</name>
<comment type="caution">
    <text evidence="2">The sequence shown here is derived from an EMBL/GenBank/DDBJ whole genome shotgun (WGS) entry which is preliminary data.</text>
</comment>
<reference evidence="2" key="1">
    <citation type="submission" date="2020-08" db="EMBL/GenBank/DDBJ databases">
        <title>Genome sequencing and assembly of the red palm weevil Rhynchophorus ferrugineus.</title>
        <authorList>
            <person name="Dias G.B."/>
            <person name="Bergman C.M."/>
            <person name="Manee M."/>
        </authorList>
    </citation>
    <scope>NUCLEOTIDE SEQUENCE</scope>
    <source>
        <strain evidence="2">AA-2017</strain>
        <tissue evidence="2">Whole larva</tissue>
    </source>
</reference>
<protein>
    <submittedName>
        <fullName evidence="2">Uncharacterized protein</fullName>
    </submittedName>
</protein>
<dbReference type="AlphaFoldDB" id="A0A834MFB4"/>
<gene>
    <name evidence="2" type="ORF">GWI33_006632</name>
</gene>
<accession>A0A834MFB4</accession>
<feature type="region of interest" description="Disordered" evidence="1">
    <location>
        <begin position="47"/>
        <end position="66"/>
    </location>
</feature>
<dbReference type="Proteomes" id="UP000625711">
    <property type="component" value="Unassembled WGS sequence"/>
</dbReference>
<evidence type="ECO:0000313" key="3">
    <source>
        <dbReference type="Proteomes" id="UP000625711"/>
    </source>
</evidence>
<proteinExistence type="predicted"/>
<evidence type="ECO:0000313" key="2">
    <source>
        <dbReference type="EMBL" id="KAF7279871.1"/>
    </source>
</evidence>
<organism evidence="2 3">
    <name type="scientific">Rhynchophorus ferrugineus</name>
    <name type="common">Red palm weevil</name>
    <name type="synonym">Curculio ferrugineus</name>
    <dbReference type="NCBI Taxonomy" id="354439"/>
    <lineage>
        <taxon>Eukaryota</taxon>
        <taxon>Metazoa</taxon>
        <taxon>Ecdysozoa</taxon>
        <taxon>Arthropoda</taxon>
        <taxon>Hexapoda</taxon>
        <taxon>Insecta</taxon>
        <taxon>Pterygota</taxon>
        <taxon>Neoptera</taxon>
        <taxon>Endopterygota</taxon>
        <taxon>Coleoptera</taxon>
        <taxon>Polyphaga</taxon>
        <taxon>Cucujiformia</taxon>
        <taxon>Curculionidae</taxon>
        <taxon>Dryophthorinae</taxon>
        <taxon>Rhynchophorus</taxon>
    </lineage>
</organism>
<feature type="compositionally biased region" description="Polar residues" evidence="1">
    <location>
        <begin position="48"/>
        <end position="57"/>
    </location>
</feature>
<dbReference type="EMBL" id="JAACXV010000334">
    <property type="protein sequence ID" value="KAF7279871.1"/>
    <property type="molecule type" value="Genomic_DNA"/>
</dbReference>
<keyword evidence="3" id="KW-1185">Reference proteome</keyword>